<reference evidence="1 2" key="2">
    <citation type="journal article" date="2016" name="Int. J. Syst. Evol. Microbiol.">
        <title>Paenibacillus bovis sp. nov., isolated from raw yak (Bos grunniens) milk.</title>
        <authorList>
            <person name="Gao C."/>
            <person name="Han J."/>
            <person name="Liu Z."/>
            <person name="Xu X."/>
            <person name="Hang F."/>
            <person name="Wu Z."/>
        </authorList>
    </citation>
    <scope>NUCLEOTIDE SEQUENCE [LARGE SCALE GENOMIC DNA]</scope>
    <source>
        <strain evidence="1 2">BD3526</strain>
    </source>
</reference>
<dbReference type="OrthoDB" id="193997at2"/>
<dbReference type="KEGG" id="pbv:AR543_18820"/>
<dbReference type="STRING" id="1616788.AR543_18820"/>
<proteinExistence type="predicted"/>
<dbReference type="InterPro" id="IPR027417">
    <property type="entry name" value="P-loop_NTPase"/>
</dbReference>
<organism evidence="1 2">
    <name type="scientific">Paenibacillus bovis</name>
    <dbReference type="NCBI Taxonomy" id="1616788"/>
    <lineage>
        <taxon>Bacteria</taxon>
        <taxon>Bacillati</taxon>
        <taxon>Bacillota</taxon>
        <taxon>Bacilli</taxon>
        <taxon>Bacillales</taxon>
        <taxon>Paenibacillaceae</taxon>
        <taxon>Paenibacillus</taxon>
    </lineage>
</organism>
<protein>
    <submittedName>
        <fullName evidence="1">Shikimate kinase</fullName>
    </submittedName>
</protein>
<keyword evidence="1" id="KW-0418">Kinase</keyword>
<dbReference type="Gene3D" id="3.40.50.300">
    <property type="entry name" value="P-loop containing nucleotide triphosphate hydrolases"/>
    <property type="match status" value="1"/>
</dbReference>
<keyword evidence="1" id="KW-0808">Transferase</keyword>
<gene>
    <name evidence="1" type="ORF">AR543_18820</name>
</gene>
<dbReference type="AlphaFoldDB" id="A0A172ZJP4"/>
<reference evidence="2" key="1">
    <citation type="submission" date="2015-10" db="EMBL/GenBank/DDBJ databases">
        <title>Genome of Paenibacillus bovis sp. nov.</title>
        <authorList>
            <person name="Wu Z."/>
            <person name="Gao C."/>
            <person name="Liu Z."/>
            <person name="Zheng H."/>
        </authorList>
    </citation>
    <scope>NUCLEOTIDE SEQUENCE [LARGE SCALE GENOMIC DNA]</scope>
    <source>
        <strain evidence="2">BD3526</strain>
    </source>
</reference>
<accession>A0A172ZJP4</accession>
<evidence type="ECO:0000313" key="2">
    <source>
        <dbReference type="Proteomes" id="UP000078148"/>
    </source>
</evidence>
<sequence length="186" mass="21649">MKLVILFGPQAVGKMTVGQHLAAKTKMKLFHNHMSIDLVSSFFDYSTPAGKRLVNLIRREIFEEVSQSDLEGLIFTYVWAFDLQSDWDYIEQVAALFESRGGTVYYVELEADMEQRIQRNKTENRLQHKPTKRDIQWSEKDLIETHEQYRLNSLPGELQKTNYLRINNTDLDAEAAAEMIVTRFAL</sequence>
<dbReference type="EMBL" id="CP013023">
    <property type="protein sequence ID" value="ANF97864.1"/>
    <property type="molecule type" value="Genomic_DNA"/>
</dbReference>
<name>A0A172ZJP4_9BACL</name>
<dbReference type="GO" id="GO:0016301">
    <property type="term" value="F:kinase activity"/>
    <property type="evidence" value="ECO:0007669"/>
    <property type="project" value="UniProtKB-KW"/>
</dbReference>
<dbReference type="SUPFAM" id="SSF52540">
    <property type="entry name" value="P-loop containing nucleoside triphosphate hydrolases"/>
    <property type="match status" value="1"/>
</dbReference>
<evidence type="ECO:0000313" key="1">
    <source>
        <dbReference type="EMBL" id="ANF97864.1"/>
    </source>
</evidence>
<dbReference type="RefSeq" id="WP_060535957.1">
    <property type="nucleotide sequence ID" value="NZ_CP013023.1"/>
</dbReference>
<keyword evidence="2" id="KW-1185">Reference proteome</keyword>
<dbReference type="Proteomes" id="UP000078148">
    <property type="component" value="Chromosome"/>
</dbReference>